<evidence type="ECO:0000256" key="1">
    <source>
        <dbReference type="SAM" id="MobiDB-lite"/>
    </source>
</evidence>
<name>A0A5M9MWC1_9EURO</name>
<feature type="compositionally biased region" description="Polar residues" evidence="1">
    <location>
        <begin position="25"/>
        <end position="51"/>
    </location>
</feature>
<feature type="region of interest" description="Disordered" evidence="1">
    <location>
        <begin position="20"/>
        <end position="51"/>
    </location>
</feature>
<dbReference type="GeneID" id="54322778"/>
<dbReference type="VEuPathDB" id="FungiDB:EYZ11_009249"/>
<evidence type="ECO:0000313" key="3">
    <source>
        <dbReference type="Proteomes" id="UP000324241"/>
    </source>
</evidence>
<gene>
    <name evidence="2" type="ORF">ATNIH1004_000076</name>
</gene>
<dbReference type="EMBL" id="QUQM01000002">
    <property type="protein sequence ID" value="KAA8651198.1"/>
    <property type="molecule type" value="Genomic_DNA"/>
</dbReference>
<accession>A0A5M9MWC1</accession>
<sequence>MALVMKLELKDTKLAFGLPARGPSSPGSMHNASSYSLVQTQPSESSRASTQVPRAGVMSAISNAPDNPLGGVWIPFGAHGQVSFLSVPDVRPLSRKRQLVDETDTYFNFDEDATVLSMLDFSLSDGSTTDRRHGTATTATGRHMARSDQWDLDYN</sequence>
<dbReference type="Proteomes" id="UP000324241">
    <property type="component" value="Unassembled WGS sequence"/>
</dbReference>
<comment type="caution">
    <text evidence="2">The sequence shown here is derived from an EMBL/GenBank/DDBJ whole genome shotgun (WGS) entry which is preliminary data.</text>
</comment>
<reference evidence="2 3" key="1">
    <citation type="submission" date="2019-08" db="EMBL/GenBank/DDBJ databases">
        <title>The genome sequence of a newly discovered highly antifungal drug resistant Aspergillus species, Aspergillus tanneri NIH 1004.</title>
        <authorList>
            <person name="Mounaud S."/>
            <person name="Singh I."/>
            <person name="Joardar V."/>
            <person name="Pakala S."/>
            <person name="Pakala S."/>
            <person name="Venepally P."/>
            <person name="Chung J.K."/>
            <person name="Losada L."/>
            <person name="Nierman W.C."/>
        </authorList>
    </citation>
    <scope>NUCLEOTIDE SEQUENCE [LARGE SCALE GENOMIC DNA]</scope>
    <source>
        <strain evidence="2 3">NIH1004</strain>
    </source>
</reference>
<dbReference type="AlphaFoldDB" id="A0A5M9MWC1"/>
<dbReference type="RefSeq" id="XP_033430559.1">
    <property type="nucleotide sequence ID" value="XM_033564802.1"/>
</dbReference>
<evidence type="ECO:0000313" key="2">
    <source>
        <dbReference type="EMBL" id="KAA8651198.1"/>
    </source>
</evidence>
<proteinExistence type="predicted"/>
<protein>
    <submittedName>
        <fullName evidence="2">Uncharacterized protein</fullName>
    </submittedName>
</protein>
<organism evidence="2 3">
    <name type="scientific">Aspergillus tanneri</name>
    <dbReference type="NCBI Taxonomy" id="1220188"/>
    <lineage>
        <taxon>Eukaryota</taxon>
        <taxon>Fungi</taxon>
        <taxon>Dikarya</taxon>
        <taxon>Ascomycota</taxon>
        <taxon>Pezizomycotina</taxon>
        <taxon>Eurotiomycetes</taxon>
        <taxon>Eurotiomycetidae</taxon>
        <taxon>Eurotiales</taxon>
        <taxon>Aspergillaceae</taxon>
        <taxon>Aspergillus</taxon>
        <taxon>Aspergillus subgen. Circumdati</taxon>
    </lineage>
</organism>